<dbReference type="Proteomes" id="UP001303889">
    <property type="component" value="Unassembled WGS sequence"/>
</dbReference>
<feature type="transmembrane region" description="Helical" evidence="9">
    <location>
        <begin position="505"/>
        <end position="527"/>
    </location>
</feature>
<dbReference type="InterPro" id="IPR050186">
    <property type="entry name" value="TPT_transporter"/>
</dbReference>
<keyword evidence="5 9" id="KW-0812">Transmembrane</keyword>
<evidence type="ECO:0000256" key="3">
    <source>
        <dbReference type="ARBA" id="ARBA00010425"/>
    </source>
</evidence>
<name>A0AAN6MM50_9PEZI</name>
<evidence type="ECO:0000256" key="9">
    <source>
        <dbReference type="SAM" id="Phobius"/>
    </source>
</evidence>
<evidence type="ECO:0000259" key="10">
    <source>
        <dbReference type="Pfam" id="PF03151"/>
    </source>
</evidence>
<dbReference type="PANTHER" id="PTHR11132">
    <property type="entry name" value="SOLUTE CARRIER FAMILY 35"/>
    <property type="match status" value="1"/>
</dbReference>
<feature type="transmembrane region" description="Helical" evidence="9">
    <location>
        <begin position="533"/>
        <end position="552"/>
    </location>
</feature>
<evidence type="ECO:0000313" key="11">
    <source>
        <dbReference type="EMBL" id="KAK3902759.1"/>
    </source>
</evidence>
<evidence type="ECO:0000256" key="4">
    <source>
        <dbReference type="ARBA" id="ARBA00011182"/>
    </source>
</evidence>
<feature type="transmembrane region" description="Helical" evidence="9">
    <location>
        <begin position="401"/>
        <end position="420"/>
    </location>
</feature>
<feature type="transmembrane region" description="Helical" evidence="9">
    <location>
        <begin position="432"/>
        <end position="454"/>
    </location>
</feature>
<reference evidence="11" key="2">
    <citation type="submission" date="2023-05" db="EMBL/GenBank/DDBJ databases">
        <authorList>
            <consortium name="Lawrence Berkeley National Laboratory"/>
            <person name="Steindorff A."/>
            <person name="Hensen N."/>
            <person name="Bonometti L."/>
            <person name="Westerberg I."/>
            <person name="Brannstrom I.O."/>
            <person name="Guillou S."/>
            <person name="Cros-Aarteil S."/>
            <person name="Calhoun S."/>
            <person name="Haridas S."/>
            <person name="Kuo A."/>
            <person name="Mondo S."/>
            <person name="Pangilinan J."/>
            <person name="Riley R."/>
            <person name="Labutti K."/>
            <person name="Andreopoulos B."/>
            <person name="Lipzen A."/>
            <person name="Chen C."/>
            <person name="Yanf M."/>
            <person name="Daum C."/>
            <person name="Ng V."/>
            <person name="Clum A."/>
            <person name="Ohm R."/>
            <person name="Martin F."/>
            <person name="Silar P."/>
            <person name="Natvig D."/>
            <person name="Lalanne C."/>
            <person name="Gautier V."/>
            <person name="Ament-Velasquez S.L."/>
            <person name="Kruys A."/>
            <person name="Hutchinson M.I."/>
            <person name="Powell A.J."/>
            <person name="Barry K."/>
            <person name="Miller A.N."/>
            <person name="Grigoriev I.V."/>
            <person name="Debuchy R."/>
            <person name="Gladieux P."/>
            <person name="Thoren M.H."/>
            <person name="Johannesson H."/>
        </authorList>
    </citation>
    <scope>NUCLEOTIDE SEQUENCE</scope>
    <source>
        <strain evidence="11">CBS 103.79</strain>
    </source>
</reference>
<sequence length="643" mass="69005">MPTATEAPPAPPASFPPTTSIPIPNPPPPPSVAIQDDAPGPPPTPSRVEAAHDLVSAAPAPDAADSRATADPPSSAADTTGTTGTANTSTATAPTLGLGLDDIIEMDSVTPSGHRRRRSSLINPAAASNSRHRSPLSRSQSSRSPVGADDDDDKIVEESSDDVSLQPGEVDETDLLDEDLHDDEETGLTGKDKRRKRRRRRRNQQLDQRIVKDDDISPEEKQEADRNVVKSLVVNGVLIGLWYFFSLLISLYNKWMFSPDKLNFRFPMFTTAMHFLVQFSLASLILFFVPSLRPRNTHRSDLGQSRHEPEPERPIMTKLFYLTRIGPCGVATGLDIGLGNTSLQFITLTFYTMCKSSSLAFVLLFAFLFRLEAPTWKLVGIIATMTLGVVMMVAGEVEFKLGGFVLVIAAAFFSGFRWGLTQILLLRNPATSNPFSSIFFLAPVMFLTLISIAIPVEGGRALLAGLEAIAAEKGVLVTALIILFPGLIAFLMTASEFALLQRTSVVTLSIAGIFKEAVTISAAALVFGDTMTPVNIVGLVVTLAAIAAYNWIKISKMRSQAQTEVHRGHVAQEEAEEDEEGPVGGGVSDRDDEAGEDAGLLRKSVDSDQVLFTADGGDVVAGPGPAMSTARGDGLVPRDGRTD</sequence>
<feature type="region of interest" description="Disordered" evidence="8">
    <location>
        <begin position="565"/>
        <end position="643"/>
    </location>
</feature>
<comment type="subunit">
    <text evidence="4">Homooligomer.</text>
</comment>
<feature type="domain" description="Sugar phosphate transporter" evidence="10">
    <location>
        <begin position="236"/>
        <end position="550"/>
    </location>
</feature>
<feature type="compositionally biased region" description="Low complexity" evidence="8">
    <location>
        <begin position="56"/>
        <end position="95"/>
    </location>
</feature>
<feature type="transmembrane region" description="Helical" evidence="9">
    <location>
        <begin position="474"/>
        <end position="493"/>
    </location>
</feature>
<keyword evidence="12" id="KW-1185">Reference proteome</keyword>
<feature type="compositionally biased region" description="Polar residues" evidence="8">
    <location>
        <begin position="120"/>
        <end position="129"/>
    </location>
</feature>
<keyword evidence="6 9" id="KW-1133">Transmembrane helix</keyword>
<feature type="transmembrane region" description="Helical" evidence="9">
    <location>
        <begin position="272"/>
        <end position="289"/>
    </location>
</feature>
<organism evidence="11 12">
    <name type="scientific">Staphylotrichum tortipilum</name>
    <dbReference type="NCBI Taxonomy" id="2831512"/>
    <lineage>
        <taxon>Eukaryota</taxon>
        <taxon>Fungi</taxon>
        <taxon>Dikarya</taxon>
        <taxon>Ascomycota</taxon>
        <taxon>Pezizomycotina</taxon>
        <taxon>Sordariomycetes</taxon>
        <taxon>Sordariomycetidae</taxon>
        <taxon>Sordariales</taxon>
        <taxon>Chaetomiaceae</taxon>
        <taxon>Staphylotrichum</taxon>
    </lineage>
</organism>
<evidence type="ECO:0000256" key="7">
    <source>
        <dbReference type="ARBA" id="ARBA00023136"/>
    </source>
</evidence>
<dbReference type="GO" id="GO:0005789">
    <property type="term" value="C:endoplasmic reticulum membrane"/>
    <property type="evidence" value="ECO:0007669"/>
    <property type="project" value="UniProtKB-SubCell"/>
</dbReference>
<feature type="region of interest" description="Disordered" evidence="8">
    <location>
        <begin position="1"/>
        <end position="224"/>
    </location>
</feature>
<feature type="transmembrane region" description="Helical" evidence="9">
    <location>
        <begin position="376"/>
        <end position="395"/>
    </location>
</feature>
<feature type="transmembrane region" description="Helical" evidence="9">
    <location>
        <begin position="345"/>
        <end position="369"/>
    </location>
</feature>
<feature type="compositionally biased region" description="Acidic residues" evidence="8">
    <location>
        <begin position="169"/>
        <end position="186"/>
    </location>
</feature>
<comment type="similarity">
    <text evidence="3">Belongs to the TPT transporter family. SLC35D subfamily.</text>
</comment>
<comment type="caution">
    <text evidence="11">The sequence shown here is derived from an EMBL/GenBank/DDBJ whole genome shotgun (WGS) entry which is preliminary data.</text>
</comment>
<feature type="compositionally biased region" description="Acidic residues" evidence="8">
    <location>
        <begin position="148"/>
        <end position="161"/>
    </location>
</feature>
<proteinExistence type="inferred from homology"/>
<keyword evidence="7 9" id="KW-0472">Membrane</keyword>
<evidence type="ECO:0000256" key="8">
    <source>
        <dbReference type="SAM" id="MobiDB-lite"/>
    </source>
</evidence>
<comment type="subcellular location">
    <subcellularLocation>
        <location evidence="2">Endoplasmic reticulum membrane</location>
        <topology evidence="2">Multi-pass membrane protein</topology>
    </subcellularLocation>
</comment>
<feature type="compositionally biased region" description="Basic residues" evidence="8">
    <location>
        <begin position="192"/>
        <end position="203"/>
    </location>
</feature>
<dbReference type="Pfam" id="PF03151">
    <property type="entry name" value="TPT"/>
    <property type="match status" value="1"/>
</dbReference>
<gene>
    <name evidence="11" type="ORF">C8A05DRAFT_43884</name>
</gene>
<protein>
    <recommendedName>
        <fullName evidence="10">Sugar phosphate transporter domain-containing protein</fullName>
    </recommendedName>
</protein>
<dbReference type="InterPro" id="IPR004853">
    <property type="entry name" value="Sugar_P_trans_dom"/>
</dbReference>
<accession>A0AAN6MM50</accession>
<evidence type="ECO:0000256" key="6">
    <source>
        <dbReference type="ARBA" id="ARBA00022989"/>
    </source>
</evidence>
<evidence type="ECO:0000313" key="12">
    <source>
        <dbReference type="Proteomes" id="UP001303889"/>
    </source>
</evidence>
<feature type="compositionally biased region" description="Basic and acidic residues" evidence="8">
    <location>
        <begin position="209"/>
        <end position="224"/>
    </location>
</feature>
<dbReference type="EMBL" id="MU855489">
    <property type="protein sequence ID" value="KAK3902759.1"/>
    <property type="molecule type" value="Genomic_DNA"/>
</dbReference>
<evidence type="ECO:0000256" key="5">
    <source>
        <dbReference type="ARBA" id="ARBA00022692"/>
    </source>
</evidence>
<dbReference type="AlphaFoldDB" id="A0AAN6MM50"/>
<feature type="transmembrane region" description="Helical" evidence="9">
    <location>
        <begin position="232"/>
        <end position="252"/>
    </location>
</feature>
<evidence type="ECO:0000256" key="1">
    <source>
        <dbReference type="ARBA" id="ARBA00003420"/>
    </source>
</evidence>
<evidence type="ECO:0000256" key="2">
    <source>
        <dbReference type="ARBA" id="ARBA00004477"/>
    </source>
</evidence>
<comment type="function">
    <text evidence="1">Involved in the import of GDP-mannose from the cytoplasm into the Golgi lumen.</text>
</comment>
<reference evidence="11" key="1">
    <citation type="journal article" date="2023" name="Mol. Phylogenet. Evol.">
        <title>Genome-scale phylogeny and comparative genomics of the fungal order Sordariales.</title>
        <authorList>
            <person name="Hensen N."/>
            <person name="Bonometti L."/>
            <person name="Westerberg I."/>
            <person name="Brannstrom I.O."/>
            <person name="Guillou S."/>
            <person name="Cros-Aarteil S."/>
            <person name="Calhoun S."/>
            <person name="Haridas S."/>
            <person name="Kuo A."/>
            <person name="Mondo S."/>
            <person name="Pangilinan J."/>
            <person name="Riley R."/>
            <person name="LaButti K."/>
            <person name="Andreopoulos B."/>
            <person name="Lipzen A."/>
            <person name="Chen C."/>
            <person name="Yan M."/>
            <person name="Daum C."/>
            <person name="Ng V."/>
            <person name="Clum A."/>
            <person name="Steindorff A."/>
            <person name="Ohm R.A."/>
            <person name="Martin F."/>
            <person name="Silar P."/>
            <person name="Natvig D.O."/>
            <person name="Lalanne C."/>
            <person name="Gautier V."/>
            <person name="Ament-Velasquez S.L."/>
            <person name="Kruys A."/>
            <person name="Hutchinson M.I."/>
            <person name="Powell A.J."/>
            <person name="Barry K."/>
            <person name="Miller A.N."/>
            <person name="Grigoriev I.V."/>
            <person name="Debuchy R."/>
            <person name="Gladieux P."/>
            <person name="Hiltunen Thoren M."/>
            <person name="Johannesson H."/>
        </authorList>
    </citation>
    <scope>NUCLEOTIDE SEQUENCE</scope>
    <source>
        <strain evidence="11">CBS 103.79</strain>
    </source>
</reference>
<feature type="transmembrane region" description="Helical" evidence="9">
    <location>
        <begin position="319"/>
        <end position="339"/>
    </location>
</feature>